<evidence type="ECO:0000313" key="1">
    <source>
        <dbReference type="EMBL" id="KAJ0025056.1"/>
    </source>
</evidence>
<comment type="caution">
    <text evidence="1">The sequence shown here is derived from an EMBL/GenBank/DDBJ whole genome shotgun (WGS) entry which is preliminary data.</text>
</comment>
<organism evidence="1 2">
    <name type="scientific">Pistacia integerrima</name>
    <dbReference type="NCBI Taxonomy" id="434235"/>
    <lineage>
        <taxon>Eukaryota</taxon>
        <taxon>Viridiplantae</taxon>
        <taxon>Streptophyta</taxon>
        <taxon>Embryophyta</taxon>
        <taxon>Tracheophyta</taxon>
        <taxon>Spermatophyta</taxon>
        <taxon>Magnoliopsida</taxon>
        <taxon>eudicotyledons</taxon>
        <taxon>Gunneridae</taxon>
        <taxon>Pentapetalae</taxon>
        <taxon>rosids</taxon>
        <taxon>malvids</taxon>
        <taxon>Sapindales</taxon>
        <taxon>Anacardiaceae</taxon>
        <taxon>Pistacia</taxon>
    </lineage>
</organism>
<protein>
    <submittedName>
        <fullName evidence="1">Uncharacterized protein</fullName>
    </submittedName>
</protein>
<sequence length="331" mass="36906">MGTPPSPSYVVIAYDATKERDQDELKATVNRIRLRGDILRGGDTLLVLGVLHRVTHPLGYQAKACAGNFGTSVRAMEEEVKKKADAFAKMLLHSADACEDEGVSIEVKIIAGTPLKKVILQEVLACKTTWVVLDRHLKRDLRYYLKQIPSKVAMITDTLAVEVFRSHATNERGAPIEHNLLYSFSKPVPRRENVDQQSISIKSYSHEIYSSEDSNMMSSSSYGLPEQYYFPFDSGAHSRQEKSGVNNKEEHKLSSASQRIKISQNKNLLRKRSSGAPILCAACGLRTELYIKDSIKYSFPDVHLATNDLSEEYDLIGEGGFGISKPTRLPL</sequence>
<keyword evidence="2" id="KW-1185">Reference proteome</keyword>
<proteinExistence type="predicted"/>
<reference evidence="2" key="1">
    <citation type="journal article" date="2023" name="G3 (Bethesda)">
        <title>Genome assembly and association tests identify interacting loci associated with vigor, precocity, and sex in interspecific pistachio rootstocks.</title>
        <authorList>
            <person name="Palmer W."/>
            <person name="Jacygrad E."/>
            <person name="Sagayaradj S."/>
            <person name="Cavanaugh K."/>
            <person name="Han R."/>
            <person name="Bertier L."/>
            <person name="Beede B."/>
            <person name="Kafkas S."/>
            <person name="Golino D."/>
            <person name="Preece J."/>
            <person name="Michelmore R."/>
        </authorList>
    </citation>
    <scope>NUCLEOTIDE SEQUENCE [LARGE SCALE GENOMIC DNA]</scope>
</reference>
<gene>
    <name evidence="1" type="ORF">Pint_08042</name>
</gene>
<name>A0ACC0XU66_9ROSI</name>
<accession>A0ACC0XU66</accession>
<dbReference type="Proteomes" id="UP001163603">
    <property type="component" value="Chromosome 10"/>
</dbReference>
<evidence type="ECO:0000313" key="2">
    <source>
        <dbReference type="Proteomes" id="UP001163603"/>
    </source>
</evidence>
<dbReference type="EMBL" id="CM047745">
    <property type="protein sequence ID" value="KAJ0025056.1"/>
    <property type="molecule type" value="Genomic_DNA"/>
</dbReference>